<proteinExistence type="predicted"/>
<feature type="region of interest" description="Disordered" evidence="1">
    <location>
        <begin position="54"/>
        <end position="74"/>
    </location>
</feature>
<dbReference type="EMBL" id="QKWP01002048">
    <property type="protein sequence ID" value="RIB05108.1"/>
    <property type="molecule type" value="Genomic_DNA"/>
</dbReference>
<feature type="compositionally biased region" description="Basic and acidic residues" evidence="1">
    <location>
        <begin position="61"/>
        <end position="73"/>
    </location>
</feature>
<comment type="caution">
    <text evidence="2">The sequence shown here is derived from an EMBL/GenBank/DDBJ whole genome shotgun (WGS) entry which is preliminary data.</text>
</comment>
<dbReference type="AlphaFoldDB" id="A0A397U7Q4"/>
<dbReference type="Proteomes" id="UP000266673">
    <property type="component" value="Unassembled WGS sequence"/>
</dbReference>
<evidence type="ECO:0000256" key="1">
    <source>
        <dbReference type="SAM" id="MobiDB-lite"/>
    </source>
</evidence>
<sequence length="147" mass="17157">MVTKKYQFFKQILDKNDTKIIVLGSDVNVNDTKSSELAEDLLSLMITARFRLAKNRKQQQRKNDNKNNNDNGKKIKTLINNQDDVRGRVISLDPRVRMFMTGYDPNGQLIEWSNSDIDKVYKLSKKYDKLQSDKDLALGKINKRKQF</sequence>
<gene>
    <name evidence="2" type="ORF">C2G38_2220575</name>
</gene>
<reference evidence="2 3" key="1">
    <citation type="submission" date="2018-06" db="EMBL/GenBank/DDBJ databases">
        <title>Comparative genomics reveals the genomic features of Rhizophagus irregularis, R. cerebriforme, R. diaphanum and Gigaspora rosea, and their symbiotic lifestyle signature.</title>
        <authorList>
            <person name="Morin E."/>
            <person name="San Clemente H."/>
            <person name="Chen E.C.H."/>
            <person name="De La Providencia I."/>
            <person name="Hainaut M."/>
            <person name="Kuo A."/>
            <person name="Kohler A."/>
            <person name="Murat C."/>
            <person name="Tang N."/>
            <person name="Roy S."/>
            <person name="Loubradou J."/>
            <person name="Henrissat B."/>
            <person name="Grigoriev I.V."/>
            <person name="Corradi N."/>
            <person name="Roux C."/>
            <person name="Martin F.M."/>
        </authorList>
    </citation>
    <scope>NUCLEOTIDE SEQUENCE [LARGE SCALE GENOMIC DNA]</scope>
    <source>
        <strain evidence="2 3">DAOM 194757</strain>
    </source>
</reference>
<keyword evidence="3" id="KW-1185">Reference proteome</keyword>
<protein>
    <submittedName>
        <fullName evidence="2">Uncharacterized protein</fullName>
    </submittedName>
</protein>
<name>A0A397U7Q4_9GLOM</name>
<accession>A0A397U7Q4</accession>
<organism evidence="2 3">
    <name type="scientific">Gigaspora rosea</name>
    <dbReference type="NCBI Taxonomy" id="44941"/>
    <lineage>
        <taxon>Eukaryota</taxon>
        <taxon>Fungi</taxon>
        <taxon>Fungi incertae sedis</taxon>
        <taxon>Mucoromycota</taxon>
        <taxon>Glomeromycotina</taxon>
        <taxon>Glomeromycetes</taxon>
        <taxon>Diversisporales</taxon>
        <taxon>Gigasporaceae</taxon>
        <taxon>Gigaspora</taxon>
    </lineage>
</organism>
<evidence type="ECO:0000313" key="3">
    <source>
        <dbReference type="Proteomes" id="UP000266673"/>
    </source>
</evidence>
<dbReference type="OrthoDB" id="2420146at2759"/>
<evidence type="ECO:0000313" key="2">
    <source>
        <dbReference type="EMBL" id="RIB05108.1"/>
    </source>
</evidence>